<dbReference type="NCBIfam" id="TIGR01509">
    <property type="entry name" value="HAD-SF-IA-v3"/>
    <property type="match status" value="1"/>
</dbReference>
<gene>
    <name evidence="3" type="ORF">PG2T_09145</name>
</gene>
<evidence type="ECO:0008006" key="5">
    <source>
        <dbReference type="Google" id="ProtNLM"/>
    </source>
</evidence>
<keyword evidence="2" id="KW-0460">Magnesium</keyword>
<protein>
    <recommendedName>
        <fullName evidence="5">Phosphoglycolate phosphatase</fullName>
    </recommendedName>
</protein>
<dbReference type="SFLD" id="SFLDS00003">
    <property type="entry name" value="Haloacid_Dehalogenase"/>
    <property type="match status" value="1"/>
</dbReference>
<dbReference type="NCBIfam" id="TIGR01549">
    <property type="entry name" value="HAD-SF-IA-v1"/>
    <property type="match status" value="1"/>
</dbReference>
<keyword evidence="4" id="KW-1185">Reference proteome</keyword>
<evidence type="ECO:0000256" key="1">
    <source>
        <dbReference type="ARBA" id="ARBA00022801"/>
    </source>
</evidence>
<proteinExistence type="predicted"/>
<dbReference type="InterPro" id="IPR023198">
    <property type="entry name" value="PGP-like_dom2"/>
</dbReference>
<dbReference type="SFLD" id="SFLDG01135">
    <property type="entry name" value="C1.5.6:_HAD__Beta-PGM__Phospha"/>
    <property type="match status" value="1"/>
</dbReference>
<dbReference type="GO" id="GO:0005829">
    <property type="term" value="C:cytosol"/>
    <property type="evidence" value="ECO:0007669"/>
    <property type="project" value="TreeGrafter"/>
</dbReference>
<reference evidence="4" key="1">
    <citation type="submission" date="2016-03" db="EMBL/GenBank/DDBJ databases">
        <title>Complete genome sequence of Solimmundus cernigliae, representing a novel lineage of polycyclic aromatic hydrocarbon degraders within the Gammaproteobacteria.</title>
        <authorList>
            <person name="Singleton D.R."/>
            <person name="Dickey A.N."/>
            <person name="Scholl E.H."/>
            <person name="Wright F.A."/>
            <person name="Aitken M.D."/>
        </authorList>
    </citation>
    <scope>NUCLEOTIDE SEQUENCE [LARGE SCALE GENOMIC DNA]</scope>
    <source>
        <strain evidence="4">TR3.2</strain>
    </source>
</reference>
<dbReference type="SUPFAM" id="SSF56784">
    <property type="entry name" value="HAD-like"/>
    <property type="match status" value="1"/>
</dbReference>
<name>A0A1B1YXG7_9GAMM</name>
<dbReference type="Pfam" id="PF00702">
    <property type="entry name" value="Hydrolase"/>
    <property type="match status" value="1"/>
</dbReference>
<evidence type="ECO:0000256" key="2">
    <source>
        <dbReference type="ARBA" id="ARBA00022842"/>
    </source>
</evidence>
<dbReference type="GO" id="GO:0008967">
    <property type="term" value="F:phosphoglycolate phosphatase activity"/>
    <property type="evidence" value="ECO:0007669"/>
    <property type="project" value="TreeGrafter"/>
</dbReference>
<evidence type="ECO:0000313" key="3">
    <source>
        <dbReference type="EMBL" id="ANX05574.1"/>
    </source>
</evidence>
<evidence type="ECO:0000313" key="4">
    <source>
        <dbReference type="Proteomes" id="UP000092952"/>
    </source>
</evidence>
<dbReference type="PANTHER" id="PTHR43434">
    <property type="entry name" value="PHOSPHOGLYCOLATE PHOSPHATASE"/>
    <property type="match status" value="1"/>
</dbReference>
<dbReference type="InterPro" id="IPR036412">
    <property type="entry name" value="HAD-like_sf"/>
</dbReference>
<dbReference type="GO" id="GO:0046872">
    <property type="term" value="F:metal ion binding"/>
    <property type="evidence" value="ECO:0007669"/>
    <property type="project" value="UniProtKB-KW"/>
</dbReference>
<dbReference type="Proteomes" id="UP000092952">
    <property type="component" value="Chromosome"/>
</dbReference>
<dbReference type="InterPro" id="IPR050155">
    <property type="entry name" value="HAD-like_hydrolase_sf"/>
</dbReference>
<accession>A0A1B1YXG7</accession>
<dbReference type="STRING" id="1810504.PG2T_09145"/>
<dbReference type="Gene3D" id="3.40.50.1000">
    <property type="entry name" value="HAD superfamily/HAD-like"/>
    <property type="match status" value="1"/>
</dbReference>
<dbReference type="PANTHER" id="PTHR43434:SF23">
    <property type="entry name" value="PHOSPHOGLYCOLATE PHOSPHATASE"/>
    <property type="match status" value="1"/>
</dbReference>
<dbReference type="InterPro" id="IPR006439">
    <property type="entry name" value="HAD-SF_hydro_IA"/>
</dbReference>
<dbReference type="GO" id="GO:0006281">
    <property type="term" value="P:DNA repair"/>
    <property type="evidence" value="ECO:0007669"/>
    <property type="project" value="TreeGrafter"/>
</dbReference>
<dbReference type="SFLD" id="SFLDG01129">
    <property type="entry name" value="C1.5:_HAD__Beta-PGM__Phosphata"/>
    <property type="match status" value="1"/>
</dbReference>
<dbReference type="KEGG" id="gbi:PG2T_09145"/>
<dbReference type="EMBL" id="CP014671">
    <property type="protein sequence ID" value="ANX05574.1"/>
    <property type="molecule type" value="Genomic_DNA"/>
</dbReference>
<sequence length="219" mass="23330">MAAVLLDLDGTLADTAADLAHALNRLRDEQGMAPLAVSELRPYVPQGARGMLACALDIGPQDADYARLRDRFLTIYAESCARQATVFDGFEDVLDQLRGRGLRIGIVTNKLERFATPLLRALGVWPDADCLITPDLLRLPKPDPEGVLLACERLGVAPAASVFVGDDPRDIAAGQAAGTRTVVAGYGYIAPGEDVTRWGADACIDSPADLLALCRDWGA</sequence>
<dbReference type="InParanoid" id="A0A1B1YXG7"/>
<dbReference type="InterPro" id="IPR023214">
    <property type="entry name" value="HAD_sf"/>
</dbReference>
<dbReference type="AlphaFoldDB" id="A0A1B1YXG7"/>
<dbReference type="OrthoDB" id="9776368at2"/>
<dbReference type="FunCoup" id="A0A1B1YXG7">
    <property type="interactions" value="447"/>
</dbReference>
<organism evidence="3 4">
    <name type="scientific">Immundisolibacter cernigliae</name>
    <dbReference type="NCBI Taxonomy" id="1810504"/>
    <lineage>
        <taxon>Bacteria</taxon>
        <taxon>Pseudomonadati</taxon>
        <taxon>Pseudomonadota</taxon>
        <taxon>Gammaproteobacteria</taxon>
        <taxon>Immundisolibacterales</taxon>
        <taxon>Immundisolibacteraceae</taxon>
        <taxon>Immundisolibacter</taxon>
    </lineage>
</organism>
<keyword evidence="1" id="KW-0378">Hydrolase</keyword>
<dbReference type="Gene3D" id="1.10.150.240">
    <property type="entry name" value="Putative phosphatase, domain 2"/>
    <property type="match status" value="1"/>
</dbReference>